<evidence type="ECO:0000256" key="1">
    <source>
        <dbReference type="SAM" id="MobiDB-lite"/>
    </source>
</evidence>
<comment type="caution">
    <text evidence="2">The sequence shown here is derived from an EMBL/GenBank/DDBJ whole genome shotgun (WGS) entry which is preliminary data.</text>
</comment>
<evidence type="ECO:0000313" key="2">
    <source>
        <dbReference type="EMBL" id="GEU38519.1"/>
    </source>
</evidence>
<reference evidence="2" key="1">
    <citation type="journal article" date="2019" name="Sci. Rep.">
        <title>Draft genome of Tanacetum cinerariifolium, the natural source of mosquito coil.</title>
        <authorList>
            <person name="Yamashiro T."/>
            <person name="Shiraishi A."/>
            <person name="Satake H."/>
            <person name="Nakayama K."/>
        </authorList>
    </citation>
    <scope>NUCLEOTIDE SEQUENCE</scope>
</reference>
<accession>A0A6L2JPG3</accession>
<organism evidence="2">
    <name type="scientific">Tanacetum cinerariifolium</name>
    <name type="common">Dalmatian daisy</name>
    <name type="synonym">Chrysanthemum cinerariifolium</name>
    <dbReference type="NCBI Taxonomy" id="118510"/>
    <lineage>
        <taxon>Eukaryota</taxon>
        <taxon>Viridiplantae</taxon>
        <taxon>Streptophyta</taxon>
        <taxon>Embryophyta</taxon>
        <taxon>Tracheophyta</taxon>
        <taxon>Spermatophyta</taxon>
        <taxon>Magnoliopsida</taxon>
        <taxon>eudicotyledons</taxon>
        <taxon>Gunneridae</taxon>
        <taxon>Pentapetalae</taxon>
        <taxon>asterids</taxon>
        <taxon>campanulids</taxon>
        <taxon>Asterales</taxon>
        <taxon>Asteraceae</taxon>
        <taxon>Asteroideae</taxon>
        <taxon>Anthemideae</taxon>
        <taxon>Anthemidinae</taxon>
        <taxon>Tanacetum</taxon>
    </lineage>
</organism>
<feature type="compositionally biased region" description="Pro residues" evidence="1">
    <location>
        <begin position="549"/>
        <end position="565"/>
    </location>
</feature>
<protein>
    <submittedName>
        <fullName evidence="2">E-beta-farnesene synthase</fullName>
    </submittedName>
</protein>
<dbReference type="AlphaFoldDB" id="A0A6L2JPG3"/>
<feature type="region of interest" description="Disordered" evidence="1">
    <location>
        <begin position="189"/>
        <end position="227"/>
    </location>
</feature>
<sequence length="899" mass="101841">MADVNVNALAGQAPTMAAPMRTDDQILPHIRWVPIGKSNCYLDVEKPQSNAIYKIAGIVTRAHIDYAERIWEEFTQSIHTFIDNKRNLAQHTHRKKKGTLIVILSIRFTKLIIYHLQRKHKFHLRPDSSLHLPNKEPVLGYLKFSDKGKKREVFGMPIPGSLITTDLQGASYYQEYLAKVAKHERYLAGEIGSDPDSPTPKPTKTAKKPKPIAARQIQGPKPGLVSKKRKRLCSLRYVDESVAKDVPEKEPWVDYEEADMKVQEISTAPRGARKGQRKDSEEESEEDVPGADAGGQGEGQARPDPGTQDEGQARSNPDEQAEGQAGPDPGNAKSCGFTAMAYLKVQENLKLTVEEQVLLVEPTSSSRTLSSLQHLTKDLSFGDLFFSNKPSEADNDKATAKIEAELMVSVTIQQDMSSIPPMTTPTTDLTLRLESLKVHQLLKATATETTTTTTTTDAMMMKRIDELKHIMANLIQENKRLEQRDLLEADMKEILHQCIWETDSYKSHEDHMQLYEALEKSMNHDHSEELAKDLAEAHKKKKKSRELPKTPPGSSPHQPPPPPSPVDLQMDKDIALDEQAQSSDDEDIGNAYIPKTGDIAMFMDWFCKGRGITKLKPQDLEGLAFEIIKVFHPDVIHLQYQIEECHKYGSKGSRPALSISKMKATYYPDAGLEQMVPNQMWIEKECKYDIAAMYGISHWWFQRKRFYTDRHISKGDCRAVGTHMRILSVVRIKVFSMYGPVPVEPSRSLEAPTTQRKEDSYYCRQLMDQTFGYSTSSRRFQLGIKSYQTHLNLTKIRWDVTGFKFKHDYTVIDSLRVVTFQDRYGVQMRFTIDIEKVAVCSSLRSLKPKRTIESKAKRSSEIISLGHYSIMLASSHTMKSKTDIKSPTHYPCGIARTSE</sequence>
<feature type="region of interest" description="Disordered" evidence="1">
    <location>
        <begin position="263"/>
        <end position="332"/>
    </location>
</feature>
<gene>
    <name evidence="2" type="ORF">Tci_010497</name>
</gene>
<dbReference type="EMBL" id="BKCJ010001061">
    <property type="protein sequence ID" value="GEU38519.1"/>
    <property type="molecule type" value="Genomic_DNA"/>
</dbReference>
<name>A0A6L2JPG3_TANCI</name>
<proteinExistence type="predicted"/>
<feature type="region of interest" description="Disordered" evidence="1">
    <location>
        <begin position="535"/>
        <end position="569"/>
    </location>
</feature>